<dbReference type="FunFam" id="1.10.220.10:FF:000004">
    <property type="entry name" value="Annexin"/>
    <property type="match status" value="1"/>
</dbReference>
<dbReference type="AlphaFoldDB" id="A0A7R9K3C1"/>
<evidence type="ECO:0000256" key="7">
    <source>
        <dbReference type="SAM" id="MobiDB-lite"/>
    </source>
</evidence>
<feature type="region of interest" description="Disordered" evidence="7">
    <location>
        <begin position="145"/>
        <end position="346"/>
    </location>
</feature>
<feature type="compositionally biased region" description="Polar residues" evidence="7">
    <location>
        <begin position="323"/>
        <end position="346"/>
    </location>
</feature>
<keyword evidence="5 6" id="KW-0111">Calcium/phospholipid-binding</keyword>
<dbReference type="GO" id="GO:0005737">
    <property type="term" value="C:cytoplasm"/>
    <property type="evidence" value="ECO:0007669"/>
    <property type="project" value="TreeGrafter"/>
</dbReference>
<dbReference type="InterPro" id="IPR037104">
    <property type="entry name" value="Annexin_sf"/>
</dbReference>
<feature type="compositionally biased region" description="Low complexity" evidence="7">
    <location>
        <begin position="276"/>
        <end position="304"/>
    </location>
</feature>
<reference evidence="8" key="1">
    <citation type="submission" date="2020-11" db="EMBL/GenBank/DDBJ databases">
        <authorList>
            <person name="Tran Van P."/>
        </authorList>
    </citation>
    <scope>NUCLEOTIDE SEQUENCE</scope>
</reference>
<evidence type="ECO:0000256" key="3">
    <source>
        <dbReference type="ARBA" id="ARBA00022837"/>
    </source>
</evidence>
<dbReference type="GO" id="GO:0012506">
    <property type="term" value="C:vesicle membrane"/>
    <property type="evidence" value="ECO:0007669"/>
    <property type="project" value="TreeGrafter"/>
</dbReference>
<name>A0A7R9K3C1_TIMGE</name>
<dbReference type="SMART" id="SM00335">
    <property type="entry name" value="ANX"/>
    <property type="match status" value="4"/>
</dbReference>
<dbReference type="SUPFAM" id="SSF47874">
    <property type="entry name" value="Annexin"/>
    <property type="match status" value="1"/>
</dbReference>
<dbReference type="GO" id="GO:0001786">
    <property type="term" value="F:phosphatidylserine binding"/>
    <property type="evidence" value="ECO:0007669"/>
    <property type="project" value="TreeGrafter"/>
</dbReference>
<proteinExistence type="inferred from homology"/>
<organism evidence="8">
    <name type="scientific">Timema genevievae</name>
    <name type="common">Walking stick</name>
    <dbReference type="NCBI Taxonomy" id="629358"/>
    <lineage>
        <taxon>Eukaryota</taxon>
        <taxon>Metazoa</taxon>
        <taxon>Ecdysozoa</taxon>
        <taxon>Arthropoda</taxon>
        <taxon>Hexapoda</taxon>
        <taxon>Insecta</taxon>
        <taxon>Pterygota</taxon>
        <taxon>Neoptera</taxon>
        <taxon>Polyneoptera</taxon>
        <taxon>Phasmatodea</taxon>
        <taxon>Timematodea</taxon>
        <taxon>Timematoidea</taxon>
        <taxon>Timematidae</taxon>
        <taxon>Timema</taxon>
    </lineage>
</organism>
<sequence>MKKGKSSVGRVAVKPTGQASAKVPKVANAKESQIGTVVSDDSIAVDKEDAVDRNSPYKSRYATRGAQFVMDNSQFPNMPLQLRNVTYYAATLSSTSAQVVGDLDGDSSGSSIEGTLDDIISKGVEQMVSKVVSLLGAPGNPYPAGYPPPHHATSQLSYPTNPSVPGSQGGYPSMNSPYPSNNPSYPSANPSPNQPYPTSNAPYPSSNQSYPSTNAPYPSSNQPYPSTNAPYPSSNPPSMYPSANQSYPSSNPPSTHSPYPTSSPSHPTGGPPSHPGFPSGGMSAPYPGYPGSSPYPTPSMGYSPAPTSFRPQPYSSGPVYPAPSQTQYHSSPSHGQPAGNTSQTARATYKKGTPTLKPAANFNPRQDAEVLRKAMKGFGTDEKAIISVLAYRTNQQRMEIAREFKTLYGKDLIKDLKSELSGHFEDLVVAMMTPLPQFYANEIHDALSGIGTDEETLIEVLCTMTNNELRIIRAAYENIYRNSFEEDLAGDTSGSFKRLLVSLCTANRDESYSVDPASATHDAQQLLRAGNLSFDTFTLLSRTGKLRFKSHLGELRFGTDESIFNAILCSRNYAQLQQIFIEYERLTGHDFEKAIKNEFSGDIETGLRAIVKSVRNKALFYAERLHDSMAGMGTSDRTLIRIVVARSEVDMVDIKQAFQTKYGKTLEDFISGDTSGDYKKCLLALIS</sequence>
<dbReference type="PROSITE" id="PS51897">
    <property type="entry name" value="ANNEXIN_2"/>
    <property type="match status" value="4"/>
</dbReference>
<gene>
    <name evidence="8" type="ORF">TGEB3V08_LOCUS7243</name>
</gene>
<protein>
    <recommendedName>
        <fullName evidence="6">Annexin</fullName>
    </recommendedName>
</protein>
<feature type="region of interest" description="Disordered" evidence="7">
    <location>
        <begin position="1"/>
        <end position="26"/>
    </location>
</feature>
<dbReference type="GO" id="GO:0005509">
    <property type="term" value="F:calcium ion binding"/>
    <property type="evidence" value="ECO:0007669"/>
    <property type="project" value="InterPro"/>
</dbReference>
<dbReference type="PROSITE" id="PS00223">
    <property type="entry name" value="ANNEXIN_1"/>
    <property type="match status" value="2"/>
</dbReference>
<dbReference type="GO" id="GO:0005886">
    <property type="term" value="C:plasma membrane"/>
    <property type="evidence" value="ECO:0007669"/>
    <property type="project" value="TreeGrafter"/>
</dbReference>
<comment type="similarity">
    <text evidence="1 6">Belongs to the annexin family.</text>
</comment>
<evidence type="ECO:0000256" key="1">
    <source>
        <dbReference type="ARBA" id="ARBA00007831"/>
    </source>
</evidence>
<dbReference type="InterPro" id="IPR018252">
    <property type="entry name" value="Annexin_repeat_CS"/>
</dbReference>
<dbReference type="FunFam" id="1.10.220.10:FF:000001">
    <property type="entry name" value="Annexin"/>
    <property type="match status" value="1"/>
</dbReference>
<dbReference type="Gene3D" id="1.10.220.10">
    <property type="entry name" value="Annexin"/>
    <property type="match status" value="4"/>
</dbReference>
<dbReference type="InterPro" id="IPR001464">
    <property type="entry name" value="Annexin"/>
</dbReference>
<dbReference type="GO" id="GO:0005634">
    <property type="term" value="C:nucleus"/>
    <property type="evidence" value="ECO:0007669"/>
    <property type="project" value="TreeGrafter"/>
</dbReference>
<dbReference type="EMBL" id="OE842219">
    <property type="protein sequence ID" value="CAD7599044.1"/>
    <property type="molecule type" value="Genomic_DNA"/>
</dbReference>
<dbReference type="Pfam" id="PF00191">
    <property type="entry name" value="Annexin"/>
    <property type="match status" value="4"/>
</dbReference>
<dbReference type="PANTHER" id="PTHR10502:SF102">
    <property type="entry name" value="ANNEXIN B11"/>
    <property type="match status" value="1"/>
</dbReference>
<dbReference type="FunFam" id="1.10.220.10:FF:000010">
    <property type="entry name" value="Annexin"/>
    <property type="match status" value="1"/>
</dbReference>
<dbReference type="InterPro" id="IPR018502">
    <property type="entry name" value="Annexin_repeat"/>
</dbReference>
<evidence type="ECO:0000256" key="6">
    <source>
        <dbReference type="RuleBase" id="RU003540"/>
    </source>
</evidence>
<feature type="compositionally biased region" description="Polar residues" evidence="7">
    <location>
        <begin position="153"/>
        <end position="166"/>
    </location>
</feature>
<evidence type="ECO:0000256" key="5">
    <source>
        <dbReference type="ARBA" id="ARBA00023302"/>
    </source>
</evidence>
<dbReference type="PANTHER" id="PTHR10502">
    <property type="entry name" value="ANNEXIN"/>
    <property type="match status" value="1"/>
</dbReference>
<feature type="compositionally biased region" description="Low complexity" evidence="7">
    <location>
        <begin position="223"/>
        <end position="232"/>
    </location>
</feature>
<keyword evidence="3 6" id="KW-0106">Calcium</keyword>
<evidence type="ECO:0000256" key="4">
    <source>
        <dbReference type="ARBA" id="ARBA00023216"/>
    </source>
</evidence>
<feature type="compositionally biased region" description="Polar residues" evidence="7">
    <location>
        <begin position="198"/>
        <end position="222"/>
    </location>
</feature>
<comment type="domain">
    <text evidence="6">A pair of annexin repeats may form one binding site for calcium and phospholipid.</text>
</comment>
<evidence type="ECO:0000256" key="2">
    <source>
        <dbReference type="ARBA" id="ARBA00022737"/>
    </source>
</evidence>
<dbReference type="FunFam" id="1.10.220.10:FF:000002">
    <property type="entry name" value="Annexin"/>
    <property type="match status" value="1"/>
</dbReference>
<dbReference type="GO" id="GO:0005544">
    <property type="term" value="F:calcium-dependent phospholipid binding"/>
    <property type="evidence" value="ECO:0007669"/>
    <property type="project" value="UniProtKB-KW"/>
</dbReference>
<feature type="compositionally biased region" description="Low complexity" evidence="7">
    <location>
        <begin position="240"/>
        <end position="268"/>
    </location>
</feature>
<dbReference type="PRINTS" id="PR00196">
    <property type="entry name" value="ANNEXIN"/>
</dbReference>
<evidence type="ECO:0000313" key="8">
    <source>
        <dbReference type="EMBL" id="CAD7599044.1"/>
    </source>
</evidence>
<keyword evidence="2 6" id="KW-0677">Repeat</keyword>
<feature type="compositionally biased region" description="Low complexity" evidence="7">
    <location>
        <begin position="171"/>
        <end position="191"/>
    </location>
</feature>
<keyword evidence="4 6" id="KW-0041">Annexin</keyword>
<accession>A0A7R9K3C1</accession>
<feature type="compositionally biased region" description="Polar residues" evidence="7">
    <location>
        <begin position="305"/>
        <end position="315"/>
    </location>
</feature>